<evidence type="ECO:0000256" key="1">
    <source>
        <dbReference type="SAM" id="MobiDB-lite"/>
    </source>
</evidence>
<accession>A0A4C1TVS0</accession>
<name>A0A4C1TVS0_EUMVA</name>
<gene>
    <name evidence="2" type="ORF">EVAR_16928_1</name>
</gene>
<dbReference type="AlphaFoldDB" id="A0A4C1TVS0"/>
<evidence type="ECO:0000313" key="2">
    <source>
        <dbReference type="EMBL" id="GBP17984.1"/>
    </source>
</evidence>
<sequence length="98" mass="10772">MKEGGGRSREERLMERGFGVMEMEWATRTLTDWAKRNNRNSYLTLAFYSVYKSESDSEANLTSPVRRVGGGSAAPAPRAEVGAPASYRSPGAGILKRD</sequence>
<comment type="caution">
    <text evidence="2">The sequence shown here is derived from an EMBL/GenBank/DDBJ whole genome shotgun (WGS) entry which is preliminary data.</text>
</comment>
<organism evidence="2 3">
    <name type="scientific">Eumeta variegata</name>
    <name type="common">Bagworm moth</name>
    <name type="synonym">Eumeta japonica</name>
    <dbReference type="NCBI Taxonomy" id="151549"/>
    <lineage>
        <taxon>Eukaryota</taxon>
        <taxon>Metazoa</taxon>
        <taxon>Ecdysozoa</taxon>
        <taxon>Arthropoda</taxon>
        <taxon>Hexapoda</taxon>
        <taxon>Insecta</taxon>
        <taxon>Pterygota</taxon>
        <taxon>Neoptera</taxon>
        <taxon>Endopterygota</taxon>
        <taxon>Lepidoptera</taxon>
        <taxon>Glossata</taxon>
        <taxon>Ditrysia</taxon>
        <taxon>Tineoidea</taxon>
        <taxon>Psychidae</taxon>
        <taxon>Oiketicinae</taxon>
        <taxon>Eumeta</taxon>
    </lineage>
</organism>
<proteinExistence type="predicted"/>
<dbReference type="EMBL" id="BGZK01000092">
    <property type="protein sequence ID" value="GBP17984.1"/>
    <property type="molecule type" value="Genomic_DNA"/>
</dbReference>
<keyword evidence="3" id="KW-1185">Reference proteome</keyword>
<evidence type="ECO:0000313" key="3">
    <source>
        <dbReference type="Proteomes" id="UP000299102"/>
    </source>
</evidence>
<dbReference type="Proteomes" id="UP000299102">
    <property type="component" value="Unassembled WGS sequence"/>
</dbReference>
<protein>
    <submittedName>
        <fullName evidence="2">Uncharacterized protein</fullName>
    </submittedName>
</protein>
<reference evidence="2 3" key="1">
    <citation type="journal article" date="2019" name="Commun. Biol.">
        <title>The bagworm genome reveals a unique fibroin gene that provides high tensile strength.</title>
        <authorList>
            <person name="Kono N."/>
            <person name="Nakamura H."/>
            <person name="Ohtoshi R."/>
            <person name="Tomita M."/>
            <person name="Numata K."/>
            <person name="Arakawa K."/>
        </authorList>
    </citation>
    <scope>NUCLEOTIDE SEQUENCE [LARGE SCALE GENOMIC DNA]</scope>
</reference>
<feature type="region of interest" description="Disordered" evidence="1">
    <location>
        <begin position="59"/>
        <end position="98"/>
    </location>
</feature>